<accession>A0A919E5L7</accession>
<dbReference type="EMBL" id="BNBC01000071">
    <property type="protein sequence ID" value="GHF15422.1"/>
    <property type="molecule type" value="Genomic_DNA"/>
</dbReference>
<evidence type="ECO:0000313" key="2">
    <source>
        <dbReference type="EMBL" id="GHF15422.1"/>
    </source>
</evidence>
<reference evidence="2" key="2">
    <citation type="submission" date="2020-09" db="EMBL/GenBank/DDBJ databases">
        <authorList>
            <person name="Sun Q."/>
            <person name="Ohkuma M."/>
        </authorList>
    </citation>
    <scope>NUCLEOTIDE SEQUENCE</scope>
    <source>
        <strain evidence="2">JCM 3302</strain>
    </source>
</reference>
<feature type="compositionally biased region" description="Low complexity" evidence="1">
    <location>
        <begin position="31"/>
        <end position="41"/>
    </location>
</feature>
<evidence type="ECO:0000313" key="3">
    <source>
        <dbReference type="Proteomes" id="UP000641386"/>
    </source>
</evidence>
<feature type="region of interest" description="Disordered" evidence="1">
    <location>
        <begin position="1"/>
        <end position="48"/>
    </location>
</feature>
<dbReference type="AlphaFoldDB" id="A0A919E5L7"/>
<reference evidence="2" key="1">
    <citation type="journal article" date="2014" name="Int. J. Syst. Evol. Microbiol.">
        <title>Complete genome sequence of Corynebacterium casei LMG S-19264T (=DSM 44701T), isolated from a smear-ripened cheese.</title>
        <authorList>
            <consortium name="US DOE Joint Genome Institute (JGI-PGF)"/>
            <person name="Walter F."/>
            <person name="Albersmeier A."/>
            <person name="Kalinowski J."/>
            <person name="Ruckert C."/>
        </authorList>
    </citation>
    <scope>NUCLEOTIDE SEQUENCE</scope>
    <source>
        <strain evidence="2">JCM 3302</strain>
    </source>
</reference>
<gene>
    <name evidence="2" type="ORF">GCM10014715_83360</name>
</gene>
<protein>
    <submittedName>
        <fullName evidence="2">Uncharacterized protein</fullName>
    </submittedName>
</protein>
<evidence type="ECO:0000256" key="1">
    <source>
        <dbReference type="SAM" id="MobiDB-lite"/>
    </source>
</evidence>
<sequence>MLMLALTGQPGSGKSRRLRFRLSPRPPGLSPPAGAASSASSVTGPGTSEITGAFEWHVLLPNSG</sequence>
<name>A0A919E5L7_9ACTN</name>
<organism evidence="2 3">
    <name type="scientific">Streptomyces spiralis</name>
    <dbReference type="NCBI Taxonomy" id="66376"/>
    <lineage>
        <taxon>Bacteria</taxon>
        <taxon>Bacillati</taxon>
        <taxon>Actinomycetota</taxon>
        <taxon>Actinomycetes</taxon>
        <taxon>Kitasatosporales</taxon>
        <taxon>Streptomycetaceae</taxon>
        <taxon>Streptomyces</taxon>
    </lineage>
</organism>
<comment type="caution">
    <text evidence="2">The sequence shown here is derived from an EMBL/GenBank/DDBJ whole genome shotgun (WGS) entry which is preliminary data.</text>
</comment>
<dbReference type="Proteomes" id="UP000641386">
    <property type="component" value="Unassembled WGS sequence"/>
</dbReference>
<keyword evidence="3" id="KW-1185">Reference proteome</keyword>
<proteinExistence type="predicted"/>